<gene>
    <name evidence="1" type="ORF">SEVIR_5G283401v2</name>
</gene>
<evidence type="ECO:0000313" key="2">
    <source>
        <dbReference type="Proteomes" id="UP000298652"/>
    </source>
</evidence>
<accession>A0A4U6UP79</accession>
<name>A0A4U6UP79_SETVI</name>
<proteinExistence type="predicted"/>
<keyword evidence="2" id="KW-1185">Reference proteome</keyword>
<dbReference type="Proteomes" id="UP000298652">
    <property type="component" value="Chromosome 5"/>
</dbReference>
<evidence type="ECO:0000313" key="1">
    <source>
        <dbReference type="EMBL" id="TKW16193.1"/>
    </source>
</evidence>
<dbReference type="Gramene" id="TKW16193">
    <property type="protein sequence ID" value="TKW16193"/>
    <property type="gene ID" value="SEVIR_5G283401v2"/>
</dbReference>
<protein>
    <submittedName>
        <fullName evidence="1">Uncharacterized protein</fullName>
    </submittedName>
</protein>
<dbReference type="EMBL" id="CM016556">
    <property type="protein sequence ID" value="TKW16193.1"/>
    <property type="molecule type" value="Genomic_DNA"/>
</dbReference>
<dbReference type="AlphaFoldDB" id="A0A4U6UP79"/>
<sequence>MPRISTRSCCCCCCLCCCTSQSADPLLFSAIVSPHPRA</sequence>
<reference evidence="1" key="1">
    <citation type="submission" date="2019-03" db="EMBL/GenBank/DDBJ databases">
        <title>WGS assembly of Setaria viridis.</title>
        <authorList>
            <person name="Huang P."/>
            <person name="Jenkins J."/>
            <person name="Grimwood J."/>
            <person name="Barry K."/>
            <person name="Healey A."/>
            <person name="Mamidi S."/>
            <person name="Sreedasyam A."/>
            <person name="Shu S."/>
            <person name="Feldman M."/>
            <person name="Wu J."/>
            <person name="Yu Y."/>
            <person name="Chen C."/>
            <person name="Johnson J."/>
            <person name="Rokhsar D."/>
            <person name="Baxter I."/>
            <person name="Schmutz J."/>
            <person name="Brutnell T."/>
            <person name="Kellogg E."/>
        </authorList>
    </citation>
    <scope>NUCLEOTIDE SEQUENCE [LARGE SCALE GENOMIC DNA]</scope>
</reference>
<organism evidence="1 2">
    <name type="scientific">Setaria viridis</name>
    <name type="common">Green bristlegrass</name>
    <name type="synonym">Setaria italica subsp. viridis</name>
    <dbReference type="NCBI Taxonomy" id="4556"/>
    <lineage>
        <taxon>Eukaryota</taxon>
        <taxon>Viridiplantae</taxon>
        <taxon>Streptophyta</taxon>
        <taxon>Embryophyta</taxon>
        <taxon>Tracheophyta</taxon>
        <taxon>Spermatophyta</taxon>
        <taxon>Magnoliopsida</taxon>
        <taxon>Liliopsida</taxon>
        <taxon>Poales</taxon>
        <taxon>Poaceae</taxon>
        <taxon>PACMAD clade</taxon>
        <taxon>Panicoideae</taxon>
        <taxon>Panicodae</taxon>
        <taxon>Paniceae</taxon>
        <taxon>Cenchrinae</taxon>
        <taxon>Setaria</taxon>
    </lineage>
</organism>